<reference evidence="2" key="1">
    <citation type="submission" date="2020-05" db="EMBL/GenBank/DDBJ databases">
        <title>Mycena genomes resolve the evolution of fungal bioluminescence.</title>
        <authorList>
            <person name="Tsai I.J."/>
        </authorList>
    </citation>
    <scope>NUCLEOTIDE SEQUENCE</scope>
    <source>
        <strain evidence="2">171206Taipei</strain>
    </source>
</reference>
<keyword evidence="1" id="KW-0472">Membrane</keyword>
<feature type="transmembrane region" description="Helical" evidence="1">
    <location>
        <begin position="76"/>
        <end position="102"/>
    </location>
</feature>
<keyword evidence="3" id="KW-1185">Reference proteome</keyword>
<comment type="caution">
    <text evidence="2">The sequence shown here is derived from an EMBL/GenBank/DDBJ whole genome shotgun (WGS) entry which is preliminary data.</text>
</comment>
<keyword evidence="1" id="KW-0812">Transmembrane</keyword>
<protein>
    <submittedName>
        <fullName evidence="2">Uncharacterized protein</fullName>
    </submittedName>
</protein>
<evidence type="ECO:0000313" key="2">
    <source>
        <dbReference type="EMBL" id="KAF7293433.1"/>
    </source>
</evidence>
<dbReference type="RefSeq" id="XP_037215596.1">
    <property type="nucleotide sequence ID" value="XM_037367764.1"/>
</dbReference>
<feature type="transmembrane region" description="Helical" evidence="1">
    <location>
        <begin position="122"/>
        <end position="140"/>
    </location>
</feature>
<dbReference type="GeneID" id="59350280"/>
<dbReference type="AlphaFoldDB" id="A0A8H6VX62"/>
<sequence length="171" mass="19135">MARAWLHVLAPVVHRLSPTHIMLSPRTSSPSLSPRLYHYVARALAVSYILCTVSTQLPALVAFARHGKDGAVDDTYVNTHLAVPLVFTILTPIYALCLVYETTLWIRPAERPDPLQFGTINVHLYLWLCCGVVPGLWPLLRAPSESDMQQCTKQWPWCLVLLQRNLGPAAI</sequence>
<dbReference type="EMBL" id="JACAZF010000010">
    <property type="protein sequence ID" value="KAF7293433.1"/>
    <property type="molecule type" value="Genomic_DNA"/>
</dbReference>
<gene>
    <name evidence="2" type="ORF">MIND_01120600</name>
</gene>
<name>A0A8H6VX62_9AGAR</name>
<accession>A0A8H6VX62</accession>
<keyword evidence="1" id="KW-1133">Transmembrane helix</keyword>
<organism evidence="2 3">
    <name type="scientific">Mycena indigotica</name>
    <dbReference type="NCBI Taxonomy" id="2126181"/>
    <lineage>
        <taxon>Eukaryota</taxon>
        <taxon>Fungi</taxon>
        <taxon>Dikarya</taxon>
        <taxon>Basidiomycota</taxon>
        <taxon>Agaricomycotina</taxon>
        <taxon>Agaricomycetes</taxon>
        <taxon>Agaricomycetidae</taxon>
        <taxon>Agaricales</taxon>
        <taxon>Marasmiineae</taxon>
        <taxon>Mycenaceae</taxon>
        <taxon>Mycena</taxon>
    </lineage>
</organism>
<proteinExistence type="predicted"/>
<evidence type="ECO:0000313" key="3">
    <source>
        <dbReference type="Proteomes" id="UP000636479"/>
    </source>
</evidence>
<dbReference type="Proteomes" id="UP000636479">
    <property type="component" value="Unassembled WGS sequence"/>
</dbReference>
<evidence type="ECO:0000256" key="1">
    <source>
        <dbReference type="SAM" id="Phobius"/>
    </source>
</evidence>
<feature type="transmembrane region" description="Helical" evidence="1">
    <location>
        <begin position="39"/>
        <end position="64"/>
    </location>
</feature>